<dbReference type="Proteomes" id="UP000221734">
    <property type="component" value="Chromosome Kuenenia_stuttgartiensis_MBR1"/>
</dbReference>
<evidence type="ECO:0000259" key="1">
    <source>
        <dbReference type="Pfam" id="PF13524"/>
    </source>
</evidence>
<name>A0A2C9CB32_KUEST</name>
<sequence>MAAAGKGLKVAIIVMETKRVYFLIQEWEHPASRYRVLQYLPYLNEAHIAYTVSLFPGSFWQWMKLFSQMNGYDVLYVQKKRLWYWQLWYLKRKCIKIIYDFDDAVMYKSPVDGRRRSFKRQRTFARMVRFADSVIAGNSYLKSKALPYNNNVTIIPTAIDTGKYSVRNYDTRKEKITIGWIGSKSSLPFIQELTPAFDKLAEQNKSLELKIICNEFIDCKTMPVHKKIWAIEDENADLQGIDIGLAPLPNHEWTRGKCATKLLQYFAVGVPVVCSPVGVHSEIVEEGVSGMFASSVDEWAEKIKCLADDAALRRRMGLAGRKTLDAGYSLQANAPKFINVIRGV</sequence>
<dbReference type="PANTHER" id="PTHR12526:SF630">
    <property type="entry name" value="GLYCOSYLTRANSFERASE"/>
    <property type="match status" value="1"/>
</dbReference>
<evidence type="ECO:0000313" key="2">
    <source>
        <dbReference type="EMBL" id="QII12623.1"/>
    </source>
</evidence>
<protein>
    <recommendedName>
        <fullName evidence="1">Spore protein YkvP/CgeB glycosyl transferase-like domain-containing protein</fullName>
    </recommendedName>
</protein>
<dbReference type="CDD" id="cd03801">
    <property type="entry name" value="GT4_PimA-like"/>
    <property type="match status" value="1"/>
</dbReference>
<dbReference type="Proteomes" id="UP000501926">
    <property type="component" value="Chromosome"/>
</dbReference>
<dbReference type="Gene3D" id="3.40.50.2000">
    <property type="entry name" value="Glycogen Phosphorylase B"/>
    <property type="match status" value="2"/>
</dbReference>
<dbReference type="AlphaFoldDB" id="A0A2C9CB32"/>
<dbReference type="OrthoDB" id="9815351at2"/>
<dbReference type="Pfam" id="PF13524">
    <property type="entry name" value="Glyco_trans_1_2"/>
    <property type="match status" value="1"/>
</dbReference>
<dbReference type="InterPro" id="IPR055259">
    <property type="entry name" value="YkvP/CgeB_Glyco_trans-like"/>
</dbReference>
<accession>A0A2C9CB32</accession>
<dbReference type="RefSeq" id="WP_099323805.1">
    <property type="nucleotide sequence ID" value="NZ_CP049055.1"/>
</dbReference>
<evidence type="ECO:0000313" key="5">
    <source>
        <dbReference type="Proteomes" id="UP000501926"/>
    </source>
</evidence>
<dbReference type="EMBL" id="LT934425">
    <property type="protein sequence ID" value="SOH02900.1"/>
    <property type="molecule type" value="Genomic_DNA"/>
</dbReference>
<keyword evidence="4" id="KW-1185">Reference proteome</keyword>
<organism evidence="3 4">
    <name type="scientific">Kuenenia stuttgartiensis</name>
    <dbReference type="NCBI Taxonomy" id="174633"/>
    <lineage>
        <taxon>Bacteria</taxon>
        <taxon>Pseudomonadati</taxon>
        <taxon>Planctomycetota</taxon>
        <taxon>Candidatus Brocadiia</taxon>
        <taxon>Candidatus Brocadiales</taxon>
        <taxon>Candidatus Brocadiaceae</taxon>
        <taxon>Candidatus Kuenenia</taxon>
    </lineage>
</organism>
<dbReference type="KEGG" id="kst:KSMBR1_0384"/>
<evidence type="ECO:0000313" key="3">
    <source>
        <dbReference type="EMBL" id="SOH02900.1"/>
    </source>
</evidence>
<gene>
    <name evidence="2" type="ORF">KsCSTR_32440</name>
    <name evidence="3" type="ORF">KSMBR1_0384</name>
</gene>
<dbReference type="EMBL" id="CP049055">
    <property type="protein sequence ID" value="QII12623.1"/>
    <property type="molecule type" value="Genomic_DNA"/>
</dbReference>
<evidence type="ECO:0000313" key="4">
    <source>
        <dbReference type="Proteomes" id="UP000221734"/>
    </source>
</evidence>
<dbReference type="PANTHER" id="PTHR12526">
    <property type="entry name" value="GLYCOSYLTRANSFERASE"/>
    <property type="match status" value="1"/>
</dbReference>
<reference evidence="2 5" key="2">
    <citation type="submission" date="2020-02" db="EMBL/GenBank/DDBJ databases">
        <title>Newly sequenced genome of strain CSTR1 showed variability in Candidatus Kuenenia stuttgartiensis genomes.</title>
        <authorList>
            <person name="Ding C."/>
            <person name="Adrian L."/>
        </authorList>
    </citation>
    <scope>NUCLEOTIDE SEQUENCE [LARGE SCALE GENOMIC DNA]</scope>
    <source>
        <strain evidence="2 5">CSTR1</strain>
    </source>
</reference>
<proteinExistence type="predicted"/>
<reference evidence="3" key="1">
    <citation type="submission" date="2017-10" db="EMBL/GenBank/DDBJ databases">
        <authorList>
            <person name="Banno H."/>
            <person name="Chua N.-H."/>
        </authorList>
    </citation>
    <scope>NUCLEOTIDE SEQUENCE [LARGE SCALE GENOMIC DNA]</scope>
    <source>
        <strain evidence="3">Kuenenia_mbr1_ru-nijmegen</strain>
    </source>
</reference>
<feature type="domain" description="Spore protein YkvP/CgeB glycosyl transferase-like" evidence="1">
    <location>
        <begin position="254"/>
        <end position="337"/>
    </location>
</feature>
<dbReference type="SUPFAM" id="SSF53756">
    <property type="entry name" value="UDP-Glycosyltransferase/glycogen phosphorylase"/>
    <property type="match status" value="1"/>
</dbReference>